<dbReference type="Proteomes" id="UP001196413">
    <property type="component" value="Unassembled WGS sequence"/>
</dbReference>
<evidence type="ECO:0000313" key="1">
    <source>
        <dbReference type="EMBL" id="KAJ1352537.1"/>
    </source>
</evidence>
<protein>
    <submittedName>
        <fullName evidence="1">Uncharacterized protein</fullName>
    </submittedName>
</protein>
<name>A0AAD5MPP9_PARTN</name>
<reference evidence="1" key="1">
    <citation type="submission" date="2021-06" db="EMBL/GenBank/DDBJ databases">
        <title>Parelaphostrongylus tenuis whole genome reference sequence.</title>
        <authorList>
            <person name="Garwood T.J."/>
            <person name="Larsen P.A."/>
            <person name="Fountain-Jones N.M."/>
            <person name="Garbe J.R."/>
            <person name="Macchietto M.G."/>
            <person name="Kania S.A."/>
            <person name="Gerhold R.W."/>
            <person name="Richards J.E."/>
            <person name="Wolf T.M."/>
        </authorList>
    </citation>
    <scope>NUCLEOTIDE SEQUENCE</scope>
    <source>
        <strain evidence="1">MNPRO001-30</strain>
        <tissue evidence="1">Meninges</tissue>
    </source>
</reference>
<dbReference type="EMBL" id="JAHQIW010001442">
    <property type="protein sequence ID" value="KAJ1352537.1"/>
    <property type="molecule type" value="Genomic_DNA"/>
</dbReference>
<comment type="caution">
    <text evidence="1">The sequence shown here is derived from an EMBL/GenBank/DDBJ whole genome shotgun (WGS) entry which is preliminary data.</text>
</comment>
<proteinExistence type="predicted"/>
<dbReference type="AlphaFoldDB" id="A0AAD5MPP9"/>
<sequence>MSSHDSSSLDGSELTLSPPDYSILEDLSSGELRSRTQQVSICYDIIWQALKYLAYIWTKWI</sequence>
<evidence type="ECO:0000313" key="2">
    <source>
        <dbReference type="Proteomes" id="UP001196413"/>
    </source>
</evidence>
<organism evidence="1 2">
    <name type="scientific">Parelaphostrongylus tenuis</name>
    <name type="common">Meningeal worm</name>
    <dbReference type="NCBI Taxonomy" id="148309"/>
    <lineage>
        <taxon>Eukaryota</taxon>
        <taxon>Metazoa</taxon>
        <taxon>Ecdysozoa</taxon>
        <taxon>Nematoda</taxon>
        <taxon>Chromadorea</taxon>
        <taxon>Rhabditida</taxon>
        <taxon>Rhabditina</taxon>
        <taxon>Rhabditomorpha</taxon>
        <taxon>Strongyloidea</taxon>
        <taxon>Metastrongylidae</taxon>
        <taxon>Parelaphostrongylus</taxon>
    </lineage>
</organism>
<accession>A0AAD5MPP9</accession>
<keyword evidence="2" id="KW-1185">Reference proteome</keyword>
<gene>
    <name evidence="1" type="ORF">KIN20_008911</name>
</gene>